<evidence type="ECO:0000259" key="14">
    <source>
        <dbReference type="SMART" id="SM00891"/>
    </source>
</evidence>
<dbReference type="EC" id="3.1.22.-" evidence="13"/>
<comment type="function">
    <text evidence="13">Interacts with EME1 to form a DNA structure-specific endonuclease with substrate preference for branched DNA structures with a 5'-end at the branch nick. Typical substrates include 3'-flap structures, D-loops, replication forks and nicked Holliday junctions. May be required in mitosis for the processing of stalled or collapsed replication fork intermediates. May be required in meiosis for the repair of meiosis-specific double strand breaks subsequent to single-end invasion (SEI).</text>
</comment>
<dbReference type="GO" id="GO:0031573">
    <property type="term" value="P:mitotic intra-S DNA damage checkpoint signaling"/>
    <property type="evidence" value="ECO:0007669"/>
    <property type="project" value="TreeGrafter"/>
</dbReference>
<dbReference type="OrthoDB" id="5963188at2759"/>
<dbReference type="GO" id="GO:0008821">
    <property type="term" value="F:crossover junction DNA endonuclease activity"/>
    <property type="evidence" value="ECO:0007669"/>
    <property type="project" value="UniProtKB-UniRule"/>
</dbReference>
<evidence type="ECO:0000256" key="4">
    <source>
        <dbReference type="ARBA" id="ARBA00022722"/>
    </source>
</evidence>
<dbReference type="InterPro" id="IPR006166">
    <property type="entry name" value="ERCC4_domain"/>
</dbReference>
<reference evidence="15" key="1">
    <citation type="submission" date="2021-02" db="EMBL/GenBank/DDBJ databases">
        <title>First Annotated Genome of the Yellow-green Alga Tribonema minus.</title>
        <authorList>
            <person name="Mahan K.M."/>
        </authorList>
    </citation>
    <scope>NUCLEOTIDE SEQUENCE</scope>
    <source>
        <strain evidence="15">UTEX B ZZ1240</strain>
    </source>
</reference>
<dbReference type="InterPro" id="IPR033309">
    <property type="entry name" value="Mus81"/>
</dbReference>
<dbReference type="GO" id="GO:0005634">
    <property type="term" value="C:nucleus"/>
    <property type="evidence" value="ECO:0007669"/>
    <property type="project" value="UniProtKB-SubCell"/>
</dbReference>
<dbReference type="SUPFAM" id="SSF52980">
    <property type="entry name" value="Restriction endonuclease-like"/>
    <property type="match status" value="1"/>
</dbReference>
<evidence type="ECO:0000256" key="5">
    <source>
        <dbReference type="ARBA" id="ARBA00022723"/>
    </source>
</evidence>
<keyword evidence="4 13" id="KW-0540">Nuclease</keyword>
<dbReference type="InterPro" id="IPR042530">
    <property type="entry name" value="EME1/EME2_C"/>
</dbReference>
<dbReference type="Gene3D" id="3.40.50.10130">
    <property type="match status" value="1"/>
</dbReference>
<evidence type="ECO:0000256" key="7">
    <source>
        <dbReference type="ARBA" id="ARBA00022763"/>
    </source>
</evidence>
<dbReference type="CDD" id="cd20074">
    <property type="entry name" value="XPF_nuclease_Mus81"/>
    <property type="match status" value="1"/>
</dbReference>
<comment type="cofactor">
    <cofactor evidence="1 13">
        <name>Mg(2+)</name>
        <dbReference type="ChEBI" id="CHEBI:18420"/>
    </cofactor>
</comment>
<proteinExistence type="inferred from homology"/>
<comment type="subcellular location">
    <subcellularLocation>
        <location evidence="2 13">Nucleus</location>
    </subcellularLocation>
</comment>
<dbReference type="Gene3D" id="1.10.150.670">
    <property type="entry name" value="Crossover junction endonuclease EME1, DNA-binding domain"/>
    <property type="match status" value="1"/>
</dbReference>
<evidence type="ECO:0000256" key="6">
    <source>
        <dbReference type="ARBA" id="ARBA00022759"/>
    </source>
</evidence>
<dbReference type="GO" id="GO:0046872">
    <property type="term" value="F:metal ion binding"/>
    <property type="evidence" value="ECO:0007669"/>
    <property type="project" value="UniProtKB-UniRule"/>
</dbReference>
<keyword evidence="5 13" id="KW-0479">Metal-binding</keyword>
<dbReference type="GO" id="GO:0000712">
    <property type="term" value="P:resolution of meiotic recombination intermediates"/>
    <property type="evidence" value="ECO:0007669"/>
    <property type="project" value="TreeGrafter"/>
</dbReference>
<evidence type="ECO:0000256" key="10">
    <source>
        <dbReference type="ARBA" id="ARBA00023172"/>
    </source>
</evidence>
<evidence type="ECO:0000256" key="9">
    <source>
        <dbReference type="ARBA" id="ARBA00022842"/>
    </source>
</evidence>
<gene>
    <name evidence="15" type="ORF">JKP88DRAFT_206268</name>
</gene>
<evidence type="ECO:0000256" key="8">
    <source>
        <dbReference type="ARBA" id="ARBA00022801"/>
    </source>
</evidence>
<keyword evidence="12 13" id="KW-0539">Nucleus</keyword>
<comment type="similarity">
    <text evidence="3 13">Belongs to the XPF family.</text>
</comment>
<evidence type="ECO:0000313" key="15">
    <source>
        <dbReference type="EMBL" id="KAG5189372.1"/>
    </source>
</evidence>
<dbReference type="InterPro" id="IPR011335">
    <property type="entry name" value="Restrct_endonuc-II-like"/>
</dbReference>
<name>A0A836CKB8_9STRA</name>
<dbReference type="GO" id="GO:0003677">
    <property type="term" value="F:DNA binding"/>
    <property type="evidence" value="ECO:0007669"/>
    <property type="project" value="UniProtKB-UniRule"/>
</dbReference>
<keyword evidence="9 13" id="KW-0460">Magnesium</keyword>
<evidence type="ECO:0000256" key="13">
    <source>
        <dbReference type="RuleBase" id="RU369042"/>
    </source>
</evidence>
<protein>
    <recommendedName>
        <fullName evidence="13">Crossover junction endonuclease MUS81</fullName>
        <ecNumber evidence="13">3.1.22.-</ecNumber>
    </recommendedName>
</protein>
<keyword evidence="11 13" id="KW-0234">DNA repair</keyword>
<evidence type="ECO:0000256" key="11">
    <source>
        <dbReference type="ARBA" id="ARBA00023204"/>
    </source>
</evidence>
<dbReference type="Proteomes" id="UP000664859">
    <property type="component" value="Unassembled WGS sequence"/>
</dbReference>
<accession>A0A836CKB8</accession>
<evidence type="ECO:0000256" key="1">
    <source>
        <dbReference type="ARBA" id="ARBA00001946"/>
    </source>
</evidence>
<dbReference type="SMART" id="SM00891">
    <property type="entry name" value="ERCC4"/>
    <property type="match status" value="1"/>
</dbReference>
<dbReference type="GO" id="GO:0006308">
    <property type="term" value="P:DNA catabolic process"/>
    <property type="evidence" value="ECO:0007669"/>
    <property type="project" value="UniProtKB-UniRule"/>
</dbReference>
<dbReference type="PANTHER" id="PTHR13451:SF0">
    <property type="entry name" value="CROSSOVER JUNCTION ENDONUCLEASE MUS81"/>
    <property type="match status" value="1"/>
</dbReference>
<sequence>MLPCPTSFAGGIWTPVLIFDTREEHAQASQAAVLNANMLCEVRSLPLGDMLWVARNMDRQSPSYLQEVLLGYIVERKTASDLGSSMVDGRFHEQKHRMARHGLGRVIYLVEGPITHTTRLTPAHLRTAMAHTQAQDGMTVLWTANVTESVAHLQRVHRHIAASLEAACRGITASAPGTGVRPIMSMDQYRAQCGKGKDGDVRYVFGCQLRQVYGCSAARAAAILNEYPTPLDFMLAMEAAGESERCLELLAGIKGEPGARMAEAKLTKPLQAALCKLYADDDYH</sequence>
<comment type="caution">
    <text evidence="15">The sequence shown here is derived from an EMBL/GenBank/DDBJ whole genome shotgun (WGS) entry which is preliminary data.</text>
</comment>
<keyword evidence="6 13" id="KW-0255">Endonuclease</keyword>
<comment type="subunit">
    <text evidence="13">Interacts with EME1.</text>
</comment>
<keyword evidence="7 13" id="KW-0227">DNA damage</keyword>
<dbReference type="GO" id="GO:0048476">
    <property type="term" value="C:Holliday junction resolvase complex"/>
    <property type="evidence" value="ECO:0007669"/>
    <property type="project" value="UniProtKB-UniRule"/>
</dbReference>
<evidence type="ECO:0000256" key="12">
    <source>
        <dbReference type="ARBA" id="ARBA00023242"/>
    </source>
</evidence>
<evidence type="ECO:0000313" key="16">
    <source>
        <dbReference type="Proteomes" id="UP000664859"/>
    </source>
</evidence>
<dbReference type="PANTHER" id="PTHR13451">
    <property type="entry name" value="CLASS II CROSSOVER JUNCTION ENDONUCLEASE MUS81"/>
    <property type="match status" value="1"/>
</dbReference>
<dbReference type="GO" id="GO:0048257">
    <property type="term" value="F:3'-flap endonuclease activity"/>
    <property type="evidence" value="ECO:0007669"/>
    <property type="project" value="TreeGrafter"/>
</dbReference>
<organism evidence="15 16">
    <name type="scientific">Tribonema minus</name>
    <dbReference type="NCBI Taxonomy" id="303371"/>
    <lineage>
        <taxon>Eukaryota</taxon>
        <taxon>Sar</taxon>
        <taxon>Stramenopiles</taxon>
        <taxon>Ochrophyta</taxon>
        <taxon>PX clade</taxon>
        <taxon>Xanthophyceae</taxon>
        <taxon>Tribonematales</taxon>
        <taxon>Tribonemataceae</taxon>
        <taxon>Tribonema</taxon>
    </lineage>
</organism>
<dbReference type="AlphaFoldDB" id="A0A836CKB8"/>
<dbReference type="InterPro" id="IPR047416">
    <property type="entry name" value="XPF_nuclease_Mus81"/>
</dbReference>
<feature type="domain" description="ERCC4" evidence="14">
    <location>
        <begin position="16"/>
        <end position="114"/>
    </location>
</feature>
<dbReference type="GO" id="GO:0000727">
    <property type="term" value="P:double-strand break repair via break-induced replication"/>
    <property type="evidence" value="ECO:0007669"/>
    <property type="project" value="UniProtKB-UniRule"/>
</dbReference>
<keyword evidence="16" id="KW-1185">Reference proteome</keyword>
<evidence type="ECO:0000256" key="2">
    <source>
        <dbReference type="ARBA" id="ARBA00004123"/>
    </source>
</evidence>
<evidence type="ECO:0000256" key="3">
    <source>
        <dbReference type="ARBA" id="ARBA00010015"/>
    </source>
</evidence>
<keyword evidence="10 13" id="KW-0233">DNA recombination</keyword>
<dbReference type="Pfam" id="PF02732">
    <property type="entry name" value="ERCC4"/>
    <property type="match status" value="1"/>
</dbReference>
<dbReference type="EMBL" id="JAFCMP010000052">
    <property type="protein sequence ID" value="KAG5189372.1"/>
    <property type="molecule type" value="Genomic_DNA"/>
</dbReference>
<keyword evidence="8 13" id="KW-0378">Hydrolase</keyword>